<dbReference type="SUPFAM" id="SSF48403">
    <property type="entry name" value="Ankyrin repeat"/>
    <property type="match status" value="1"/>
</dbReference>
<keyword evidence="5" id="KW-1185">Reference proteome</keyword>
<feature type="repeat" description="ANK" evidence="3">
    <location>
        <begin position="44"/>
        <end position="76"/>
    </location>
</feature>
<evidence type="ECO:0000313" key="4">
    <source>
        <dbReference type="EMBL" id="CAL8070112.1"/>
    </source>
</evidence>
<protein>
    <recommendedName>
        <fullName evidence="6">Ankyrin repeat protein</fullName>
    </recommendedName>
</protein>
<reference evidence="4 5" key="1">
    <citation type="submission" date="2024-08" db="EMBL/GenBank/DDBJ databases">
        <authorList>
            <person name="Cucini C."/>
            <person name="Frati F."/>
        </authorList>
    </citation>
    <scope>NUCLEOTIDE SEQUENCE [LARGE SCALE GENOMIC DNA]</scope>
</reference>
<dbReference type="Gene3D" id="1.25.40.20">
    <property type="entry name" value="Ankyrin repeat-containing domain"/>
    <property type="match status" value="1"/>
</dbReference>
<name>A0ABP1PMD1_9HEXA</name>
<evidence type="ECO:0000256" key="3">
    <source>
        <dbReference type="PROSITE-ProRule" id="PRU00023"/>
    </source>
</evidence>
<sequence length="143" mass="16258">MVDFNAVTFNDDPVLFKAIEKEGDEPLLNALIEFGADWTIRNKKRDTPLHNAAYYNNLHAVKLFIRLNCDVNAKNVCGETPLHKAIISYFKPSHDVINELIINGANPLIKNNYKKSPVDFANERVEKCTLHLLLTEPVARKIN</sequence>
<organism evidence="4 5">
    <name type="scientific">Orchesella dallaii</name>
    <dbReference type="NCBI Taxonomy" id="48710"/>
    <lineage>
        <taxon>Eukaryota</taxon>
        <taxon>Metazoa</taxon>
        <taxon>Ecdysozoa</taxon>
        <taxon>Arthropoda</taxon>
        <taxon>Hexapoda</taxon>
        <taxon>Collembola</taxon>
        <taxon>Entomobryomorpha</taxon>
        <taxon>Entomobryoidea</taxon>
        <taxon>Orchesellidae</taxon>
        <taxon>Orchesellinae</taxon>
        <taxon>Orchesella</taxon>
    </lineage>
</organism>
<dbReference type="Proteomes" id="UP001642540">
    <property type="component" value="Unassembled WGS sequence"/>
</dbReference>
<dbReference type="InterPro" id="IPR002110">
    <property type="entry name" value="Ankyrin_rpt"/>
</dbReference>
<keyword evidence="2 3" id="KW-0040">ANK repeat</keyword>
<dbReference type="EMBL" id="CAXLJM020000004">
    <property type="protein sequence ID" value="CAL8070112.1"/>
    <property type="molecule type" value="Genomic_DNA"/>
</dbReference>
<evidence type="ECO:0000256" key="2">
    <source>
        <dbReference type="ARBA" id="ARBA00023043"/>
    </source>
</evidence>
<dbReference type="InterPro" id="IPR036770">
    <property type="entry name" value="Ankyrin_rpt-contain_sf"/>
</dbReference>
<dbReference type="PANTHER" id="PTHR24171:SF11">
    <property type="entry name" value="26S PROTEASOME NON-ATPASE REGULATORY SUBUNIT 10"/>
    <property type="match status" value="1"/>
</dbReference>
<dbReference type="PROSITE" id="PS50297">
    <property type="entry name" value="ANK_REP_REGION"/>
    <property type="match status" value="1"/>
</dbReference>
<gene>
    <name evidence="4" type="ORF">ODALV1_LOCUS1079</name>
</gene>
<evidence type="ECO:0008006" key="6">
    <source>
        <dbReference type="Google" id="ProtNLM"/>
    </source>
</evidence>
<comment type="caution">
    <text evidence="4">The sequence shown here is derived from an EMBL/GenBank/DDBJ whole genome shotgun (WGS) entry which is preliminary data.</text>
</comment>
<dbReference type="SMART" id="SM00248">
    <property type="entry name" value="ANK"/>
    <property type="match status" value="3"/>
</dbReference>
<evidence type="ECO:0000256" key="1">
    <source>
        <dbReference type="ARBA" id="ARBA00022737"/>
    </source>
</evidence>
<dbReference type="PANTHER" id="PTHR24171">
    <property type="entry name" value="ANKYRIN REPEAT DOMAIN-CONTAINING PROTEIN 39-RELATED"/>
    <property type="match status" value="1"/>
</dbReference>
<evidence type="ECO:0000313" key="5">
    <source>
        <dbReference type="Proteomes" id="UP001642540"/>
    </source>
</evidence>
<keyword evidence="1" id="KW-0677">Repeat</keyword>
<proteinExistence type="predicted"/>
<dbReference type="Pfam" id="PF12796">
    <property type="entry name" value="Ank_2"/>
    <property type="match status" value="1"/>
</dbReference>
<dbReference type="PROSITE" id="PS50088">
    <property type="entry name" value="ANK_REPEAT"/>
    <property type="match status" value="1"/>
</dbReference>
<accession>A0ABP1PMD1</accession>